<organism evidence="1 2">
    <name type="scientific">Streptomyces lydicamycinicus</name>
    <dbReference type="NCBI Taxonomy" id="1546107"/>
    <lineage>
        <taxon>Bacteria</taxon>
        <taxon>Bacillati</taxon>
        <taxon>Actinomycetota</taxon>
        <taxon>Actinomycetes</taxon>
        <taxon>Kitasatosporales</taxon>
        <taxon>Streptomycetaceae</taxon>
        <taxon>Streptomyces</taxon>
    </lineage>
</organism>
<reference evidence="2" key="1">
    <citation type="submission" date="2014-09" db="EMBL/GenBank/DDBJ databases">
        <title>Whole genome shotgun sequence of Streptomyces sp. NBRC 110027.</title>
        <authorList>
            <person name="Komaki H."/>
            <person name="Ichikawa N."/>
            <person name="Katano-Makiyama Y."/>
            <person name="Hosoyama A."/>
            <person name="Hashimoto M."/>
            <person name="Uohara A."/>
            <person name="Kitahashi Y."/>
            <person name="Ohji S."/>
            <person name="Kimura A."/>
            <person name="Yamazoe A."/>
            <person name="Igarashi Y."/>
            <person name="Fujita N."/>
        </authorList>
    </citation>
    <scope>NUCLEOTIDE SEQUENCE [LARGE SCALE GENOMIC DNA]</scope>
    <source>
        <strain evidence="2">NBRC 110027</strain>
    </source>
</reference>
<comment type="caution">
    <text evidence="1">The sequence shown here is derived from an EMBL/GenBank/DDBJ whole genome shotgun (WGS) entry which is preliminary data.</text>
</comment>
<protein>
    <recommendedName>
        <fullName evidence="3">DUF5133 domain-containing protein</fullName>
    </recommendedName>
</protein>
<evidence type="ECO:0000313" key="2">
    <source>
        <dbReference type="Proteomes" id="UP000048965"/>
    </source>
</evidence>
<dbReference type="EMBL" id="BBNO01000003">
    <property type="protein sequence ID" value="GAO07657.1"/>
    <property type="molecule type" value="Genomic_DNA"/>
</dbReference>
<sequence length="112" mass="12607">MKGWMRRGVESIIGDKRHIGVEFPERGRTVLKPHPVILRDLVKQYEEFRARESERSSYETRRQLADLSYTLCVSTGTRTVEAALAFAARQLDADLAEAAHGRPLPASLQLAS</sequence>
<dbReference type="Proteomes" id="UP000048965">
    <property type="component" value="Unassembled WGS sequence"/>
</dbReference>
<dbReference type="InterPro" id="IPR033457">
    <property type="entry name" value="DUF5133"/>
</dbReference>
<dbReference type="AlphaFoldDB" id="A0A0P4R4J3"/>
<proteinExistence type="predicted"/>
<evidence type="ECO:0008006" key="3">
    <source>
        <dbReference type="Google" id="ProtNLM"/>
    </source>
</evidence>
<keyword evidence="2" id="KW-1185">Reference proteome</keyword>
<name>A0A0P4R4J3_9ACTN</name>
<reference evidence="1 2" key="2">
    <citation type="journal article" date="2015" name="Stand. Genomic Sci.">
        <title>Draft genome sequence of marine-derived Streptomyces sp. TP-A0598, a producer of anti-MRSA antibiotic lydicamycins.</title>
        <authorList>
            <person name="Komaki H."/>
            <person name="Ichikawa N."/>
            <person name="Hosoyama A."/>
            <person name="Fujita N."/>
            <person name="Igarashi Y."/>
        </authorList>
    </citation>
    <scope>NUCLEOTIDE SEQUENCE [LARGE SCALE GENOMIC DNA]</scope>
    <source>
        <strain evidence="1 2">NBRC 110027</strain>
    </source>
</reference>
<gene>
    <name evidence="1" type="ORF">TPA0598_03_01180</name>
</gene>
<dbReference type="Pfam" id="PF17196">
    <property type="entry name" value="DUF5133"/>
    <property type="match status" value="1"/>
</dbReference>
<accession>A0A0P4R4J3</accession>
<evidence type="ECO:0000313" key="1">
    <source>
        <dbReference type="EMBL" id="GAO07657.1"/>
    </source>
</evidence>